<evidence type="ECO:0000313" key="2">
    <source>
        <dbReference type="Proteomes" id="UP000237105"/>
    </source>
</evidence>
<gene>
    <name evidence="1" type="ORF">PanWU01x14_209720</name>
</gene>
<protein>
    <submittedName>
        <fullName evidence="1">Uncharacterized protein</fullName>
    </submittedName>
</protein>
<feature type="non-terminal residue" evidence="1">
    <location>
        <position position="88"/>
    </location>
</feature>
<dbReference type="AlphaFoldDB" id="A0A2P5BUA1"/>
<keyword evidence="2" id="KW-1185">Reference proteome</keyword>
<proteinExistence type="predicted"/>
<comment type="caution">
    <text evidence="1">The sequence shown here is derived from an EMBL/GenBank/DDBJ whole genome shotgun (WGS) entry which is preliminary data.</text>
</comment>
<evidence type="ECO:0000313" key="1">
    <source>
        <dbReference type="EMBL" id="PON52378.1"/>
    </source>
</evidence>
<accession>A0A2P5BUA1</accession>
<dbReference type="EMBL" id="JXTB01000220">
    <property type="protein sequence ID" value="PON52378.1"/>
    <property type="molecule type" value="Genomic_DNA"/>
</dbReference>
<reference evidence="2" key="1">
    <citation type="submission" date="2016-06" db="EMBL/GenBank/DDBJ databases">
        <title>Parallel loss of symbiosis genes in relatives of nitrogen-fixing non-legume Parasponia.</title>
        <authorList>
            <person name="Van Velzen R."/>
            <person name="Holmer R."/>
            <person name="Bu F."/>
            <person name="Rutten L."/>
            <person name="Van Zeijl A."/>
            <person name="Liu W."/>
            <person name="Santuari L."/>
            <person name="Cao Q."/>
            <person name="Sharma T."/>
            <person name="Shen D."/>
            <person name="Roswanjaya Y."/>
            <person name="Wardhani T."/>
            <person name="Kalhor M.S."/>
            <person name="Jansen J."/>
            <person name="Van den Hoogen J."/>
            <person name="Gungor B."/>
            <person name="Hartog M."/>
            <person name="Hontelez J."/>
            <person name="Verver J."/>
            <person name="Yang W.-C."/>
            <person name="Schijlen E."/>
            <person name="Repin R."/>
            <person name="Schilthuizen M."/>
            <person name="Schranz E."/>
            <person name="Heidstra R."/>
            <person name="Miyata K."/>
            <person name="Fedorova E."/>
            <person name="Kohlen W."/>
            <person name="Bisseling T."/>
            <person name="Smit S."/>
            <person name="Geurts R."/>
        </authorList>
    </citation>
    <scope>NUCLEOTIDE SEQUENCE [LARGE SCALE GENOMIC DNA]</scope>
    <source>
        <strain evidence="2">cv. WU1-14</strain>
    </source>
</reference>
<sequence length="88" mass="10048">MLKLFSPATAAHYLHWPDVPPHTEEQLLTKPTLSTMLKAELQRRSYKPPKIRSLADIFSHWSSVGPSFNSLLVSLDSSRRCRHFSTSL</sequence>
<dbReference type="Proteomes" id="UP000237105">
    <property type="component" value="Unassembled WGS sequence"/>
</dbReference>
<organism evidence="1 2">
    <name type="scientific">Parasponia andersonii</name>
    <name type="common">Sponia andersonii</name>
    <dbReference type="NCBI Taxonomy" id="3476"/>
    <lineage>
        <taxon>Eukaryota</taxon>
        <taxon>Viridiplantae</taxon>
        <taxon>Streptophyta</taxon>
        <taxon>Embryophyta</taxon>
        <taxon>Tracheophyta</taxon>
        <taxon>Spermatophyta</taxon>
        <taxon>Magnoliopsida</taxon>
        <taxon>eudicotyledons</taxon>
        <taxon>Gunneridae</taxon>
        <taxon>Pentapetalae</taxon>
        <taxon>rosids</taxon>
        <taxon>fabids</taxon>
        <taxon>Rosales</taxon>
        <taxon>Cannabaceae</taxon>
        <taxon>Parasponia</taxon>
    </lineage>
</organism>
<name>A0A2P5BUA1_PARAD</name>